<dbReference type="PANTHER" id="PTHR30337">
    <property type="entry name" value="COMPONENT OF ATP-DEPENDENT DSDNA EXONUCLEASE"/>
    <property type="match status" value="1"/>
</dbReference>
<name>A0A6J7XF00_9CAUD</name>
<dbReference type="SUPFAM" id="SSF56300">
    <property type="entry name" value="Metallo-dependent phosphatases"/>
    <property type="match status" value="1"/>
</dbReference>
<dbReference type="InterPro" id="IPR029052">
    <property type="entry name" value="Metallo-depent_PP-like"/>
</dbReference>
<dbReference type="EMBL" id="LR798360">
    <property type="protein sequence ID" value="CAB5226405.1"/>
    <property type="molecule type" value="Genomic_DNA"/>
</dbReference>
<dbReference type="GO" id="GO:0004519">
    <property type="term" value="F:endonuclease activity"/>
    <property type="evidence" value="ECO:0007669"/>
    <property type="project" value="UniProtKB-KW"/>
</dbReference>
<keyword evidence="2" id="KW-0540">Nuclease</keyword>
<dbReference type="Gene3D" id="3.60.21.10">
    <property type="match status" value="1"/>
</dbReference>
<dbReference type="InterPro" id="IPR050535">
    <property type="entry name" value="DNA_Repair-Maintenance_Comp"/>
</dbReference>
<dbReference type="InterPro" id="IPR024654">
    <property type="entry name" value="Calcineurin-like_PHP_lpxH"/>
</dbReference>
<accession>A0A6J7XF00</accession>
<evidence type="ECO:0000259" key="1">
    <source>
        <dbReference type="Pfam" id="PF12850"/>
    </source>
</evidence>
<organism evidence="2">
    <name type="scientific">uncultured Caudovirales phage</name>
    <dbReference type="NCBI Taxonomy" id="2100421"/>
    <lineage>
        <taxon>Viruses</taxon>
        <taxon>Duplodnaviria</taxon>
        <taxon>Heunggongvirae</taxon>
        <taxon>Uroviricota</taxon>
        <taxon>Caudoviricetes</taxon>
        <taxon>Peduoviridae</taxon>
        <taxon>Maltschvirus</taxon>
        <taxon>Maltschvirus maltsch</taxon>
    </lineage>
</organism>
<keyword evidence="2" id="KW-0378">Hydrolase</keyword>
<gene>
    <name evidence="2" type="ORF">UFOVP760_181</name>
</gene>
<proteinExistence type="predicted"/>
<evidence type="ECO:0000313" key="2">
    <source>
        <dbReference type="EMBL" id="CAB5226405.1"/>
    </source>
</evidence>
<feature type="domain" description="Calcineurin-like phosphoesterase" evidence="1">
    <location>
        <begin position="15"/>
        <end position="229"/>
    </location>
</feature>
<reference evidence="2" key="1">
    <citation type="submission" date="2020-05" db="EMBL/GenBank/DDBJ databases">
        <authorList>
            <person name="Chiriac C."/>
            <person name="Salcher M."/>
            <person name="Ghai R."/>
            <person name="Kavagutti S V."/>
        </authorList>
    </citation>
    <scope>NUCLEOTIDE SEQUENCE</scope>
</reference>
<sequence>MKNNSTTDIFLNKKKVAIFSDLHLGVHLDSTTWHQVAIDWCDWFIVELQQRKIQDIIFLGDFYHHRSDVSVSTLHVASVILEKLKDFNIVMIVGNHDSYYKQRSDINSLSILSGRHNVKVLSETTSTRLFGRTCIFLPWSADISNLEDADIIFGHLEIESFKMNSFKTCDHGMKTQDLLKKSNLIMSGHFHLRDERKYDNGTIIYVGNPFEMDFGDTGSTKGIYILDIEKMTYDFIENNLSPKHKKISLTELTNTKNITSSDINQIINGNFVKFVVDKKANSEVIDTLIQKFSGYRPLSFTTDYTYTENNYNIDDKNYDTTGVDMEATIEEFVRVLDIENKESIIQYCSDLYKRASEI</sequence>
<keyword evidence="2" id="KW-0255">Endonuclease</keyword>
<dbReference type="Pfam" id="PF12850">
    <property type="entry name" value="Metallophos_2"/>
    <property type="match status" value="1"/>
</dbReference>
<protein>
    <submittedName>
        <fullName evidence="2">Endonuclease subunit</fullName>
    </submittedName>
</protein>
<dbReference type="GO" id="GO:0016787">
    <property type="term" value="F:hydrolase activity"/>
    <property type="evidence" value="ECO:0007669"/>
    <property type="project" value="InterPro"/>
</dbReference>